<feature type="transmembrane region" description="Helical" evidence="1">
    <location>
        <begin position="21"/>
        <end position="47"/>
    </location>
</feature>
<organism evidence="4 5">
    <name type="scientific">Staphylococcus lugdunensis</name>
    <dbReference type="NCBI Taxonomy" id="28035"/>
    <lineage>
        <taxon>Bacteria</taxon>
        <taxon>Bacillati</taxon>
        <taxon>Bacillota</taxon>
        <taxon>Bacilli</taxon>
        <taxon>Bacillales</taxon>
        <taxon>Staphylococcaceae</taxon>
        <taxon>Staphylococcus</taxon>
    </lineage>
</organism>
<evidence type="ECO:0000256" key="1">
    <source>
        <dbReference type="SAM" id="Phobius"/>
    </source>
</evidence>
<evidence type="ECO:0000259" key="2">
    <source>
        <dbReference type="Pfam" id="PF02517"/>
    </source>
</evidence>
<dbReference type="Proteomes" id="UP000325462">
    <property type="component" value="Chromosome"/>
</dbReference>
<dbReference type="AlphaFoldDB" id="A0A292DIJ4"/>
<feature type="domain" description="CAAX prenyl protease 2/Lysostaphin resistance protein A-like" evidence="2">
    <location>
        <begin position="151"/>
        <end position="241"/>
    </location>
</feature>
<feature type="transmembrane region" description="Helical" evidence="1">
    <location>
        <begin position="139"/>
        <end position="161"/>
    </location>
</feature>
<dbReference type="GO" id="GO:0080120">
    <property type="term" value="P:CAAX-box protein maturation"/>
    <property type="evidence" value="ECO:0007669"/>
    <property type="project" value="UniProtKB-ARBA"/>
</dbReference>
<keyword evidence="4" id="KW-0482">Metalloprotease</keyword>
<feature type="transmembrane region" description="Helical" evidence="1">
    <location>
        <begin position="209"/>
        <end position="226"/>
    </location>
</feature>
<dbReference type="EMBL" id="CP041722">
    <property type="protein sequence ID" value="QEX37567.1"/>
    <property type="molecule type" value="Genomic_DNA"/>
</dbReference>
<keyword evidence="1" id="KW-0472">Membrane</keyword>
<dbReference type="InterPro" id="IPR003675">
    <property type="entry name" value="Rce1/LyrA-like_dom"/>
</dbReference>
<feature type="transmembrane region" description="Helical" evidence="1">
    <location>
        <begin position="182"/>
        <end position="203"/>
    </location>
</feature>
<keyword evidence="4" id="KW-0378">Hydrolase</keyword>
<feature type="transmembrane region" description="Helical" evidence="1">
    <location>
        <begin position="233"/>
        <end position="253"/>
    </location>
</feature>
<accession>A0A292DIJ4</accession>
<evidence type="ECO:0000313" key="6">
    <source>
        <dbReference type="Proteomes" id="UP000325462"/>
    </source>
</evidence>
<proteinExistence type="predicted"/>
<evidence type="ECO:0000313" key="4">
    <source>
        <dbReference type="EMBL" id="TBW73515.1"/>
    </source>
</evidence>
<dbReference type="OMA" id="YDMASIF"/>
<feature type="transmembrane region" description="Helical" evidence="1">
    <location>
        <begin position="59"/>
        <end position="80"/>
    </location>
</feature>
<dbReference type="EMBL" id="SCHB01000001">
    <property type="protein sequence ID" value="TBW73515.1"/>
    <property type="molecule type" value="Genomic_DNA"/>
</dbReference>
<keyword evidence="1" id="KW-0812">Transmembrane</keyword>
<keyword evidence="4" id="KW-0645">Protease</keyword>
<sequence length="254" mass="29542">MQTLNTYNTRQPIDAHVKKRLFWVIPVYVFLKVLMPIIIVFGVYGIWAVLTQDKPTQVIYPIVLTLSFIVAEIVTLKCFFFLYQQKLRTIYQRLSSDIKPMLWPIVIVSCLTLLAYYGGQCIAHHLNQPWGFQHSQSEQYLSGMFTHPHALPFVWVSMVVLRPLVEELIFRHLFIHELAKCIPMVVAMIFSIIADVVAHSYHYHSVLEIGIYSLIPIGAVIIYRWSQQNLLAAYVYHSMTQCIIFLVLSYQSYL</sequence>
<protein>
    <submittedName>
        <fullName evidence="4">CPBP family intramembrane metalloprotease</fullName>
    </submittedName>
</protein>
<feature type="transmembrane region" description="Helical" evidence="1">
    <location>
        <begin position="101"/>
        <end position="119"/>
    </location>
</feature>
<evidence type="ECO:0000313" key="3">
    <source>
        <dbReference type="EMBL" id="QEX37567.1"/>
    </source>
</evidence>
<dbReference type="Pfam" id="PF02517">
    <property type="entry name" value="Rce1-like"/>
    <property type="match status" value="1"/>
</dbReference>
<evidence type="ECO:0000313" key="5">
    <source>
        <dbReference type="Proteomes" id="UP000293637"/>
    </source>
</evidence>
<gene>
    <name evidence="4" type="ORF">EQ812_01550</name>
    <name evidence="3" type="ORF">FO454_01025</name>
</gene>
<name>A0A292DIJ4_STALU</name>
<dbReference type="RefSeq" id="WP_002478662.1">
    <property type="nucleotide sequence ID" value="NZ_AP021848.1"/>
</dbReference>
<dbReference type="GO" id="GO:0008237">
    <property type="term" value="F:metallopeptidase activity"/>
    <property type="evidence" value="ECO:0007669"/>
    <property type="project" value="UniProtKB-KW"/>
</dbReference>
<reference evidence="4 5" key="1">
    <citation type="journal article" date="2019" name="Sci. Transl. Med.">
        <title>Quorum sensing between bacterial species on the skin protects against epidermal injury in atopic dermatitis.</title>
        <authorList>
            <person name="Williams M.R."/>
        </authorList>
    </citation>
    <scope>NUCLEOTIDE SEQUENCE [LARGE SCALE GENOMIC DNA]</scope>
    <source>
        <strain evidence="4 5">E7</strain>
    </source>
</reference>
<dbReference type="GO" id="GO:0004175">
    <property type="term" value="F:endopeptidase activity"/>
    <property type="evidence" value="ECO:0007669"/>
    <property type="project" value="UniProtKB-ARBA"/>
</dbReference>
<dbReference type="GO" id="GO:0006508">
    <property type="term" value="P:proteolysis"/>
    <property type="evidence" value="ECO:0007669"/>
    <property type="project" value="UniProtKB-KW"/>
</dbReference>
<keyword evidence="1" id="KW-1133">Transmembrane helix</keyword>
<dbReference type="Proteomes" id="UP000293637">
    <property type="component" value="Unassembled WGS sequence"/>
</dbReference>
<dbReference type="GeneID" id="58091241"/>
<keyword evidence="6" id="KW-1185">Reference proteome</keyword>
<reference evidence="3 6" key="2">
    <citation type="submission" date="2019-07" db="EMBL/GenBank/DDBJ databases">
        <title>Comparative genome analysis of staphylococcus lugdunensis shows clonal complex-dependent diversity of the putative virulence factor, ess/type vii locus.</title>
        <authorList>
            <person name="Lebeurre J."/>
            <person name="Dahyot S."/>
            <person name="Diene S."/>
            <person name="Paulay A."/>
            <person name="Aubourg M."/>
            <person name="Argemi X."/>
            <person name="Giard J.-C."/>
            <person name="Tournier I."/>
            <person name="Francois P."/>
            <person name="Pestel-Caron M."/>
        </authorList>
    </citation>
    <scope>NUCLEOTIDE SEQUENCE [LARGE SCALE GENOMIC DNA]</scope>
    <source>
        <strain evidence="3 6">SL13</strain>
    </source>
</reference>